<dbReference type="InterPro" id="IPR031721">
    <property type="entry name" value="Partial_CstF"/>
</dbReference>
<feature type="region of interest" description="Disordered" evidence="2">
    <location>
        <begin position="1581"/>
        <end position="1752"/>
    </location>
</feature>
<feature type="compositionally biased region" description="Polar residues" evidence="2">
    <location>
        <begin position="905"/>
        <end position="920"/>
    </location>
</feature>
<feature type="compositionally biased region" description="Low complexity" evidence="2">
    <location>
        <begin position="116"/>
        <end position="132"/>
    </location>
</feature>
<dbReference type="Pfam" id="PF15861">
    <property type="entry name" value="partial_CstF"/>
    <property type="match status" value="1"/>
</dbReference>
<dbReference type="VEuPathDB" id="ToxoDB:CSUI_005175"/>
<feature type="compositionally biased region" description="Basic and acidic residues" evidence="2">
    <location>
        <begin position="351"/>
        <end position="371"/>
    </location>
</feature>
<dbReference type="InterPro" id="IPR012677">
    <property type="entry name" value="Nucleotide-bd_a/b_plait_sf"/>
</dbReference>
<feature type="compositionally biased region" description="Low complexity" evidence="2">
    <location>
        <begin position="1513"/>
        <end position="1525"/>
    </location>
</feature>
<evidence type="ECO:0000256" key="2">
    <source>
        <dbReference type="SAM" id="MobiDB-lite"/>
    </source>
</evidence>
<feature type="compositionally biased region" description="Polar residues" evidence="2">
    <location>
        <begin position="1420"/>
        <end position="1432"/>
    </location>
</feature>
<feature type="domain" description="RRM" evidence="3">
    <location>
        <begin position="17"/>
        <end position="94"/>
    </location>
</feature>
<feature type="compositionally biased region" description="Low complexity" evidence="2">
    <location>
        <begin position="780"/>
        <end position="809"/>
    </location>
</feature>
<feature type="compositionally biased region" description="Low complexity" evidence="2">
    <location>
        <begin position="1442"/>
        <end position="1464"/>
    </location>
</feature>
<feature type="compositionally biased region" description="Polar residues" evidence="2">
    <location>
        <begin position="1502"/>
        <end position="1512"/>
    </location>
</feature>
<feature type="region of interest" description="Disordered" evidence="2">
    <location>
        <begin position="338"/>
        <end position="429"/>
    </location>
</feature>
<dbReference type="OrthoDB" id="332798at2759"/>
<feature type="compositionally biased region" description="Polar residues" evidence="2">
    <location>
        <begin position="1379"/>
        <end position="1409"/>
    </location>
</feature>
<feature type="compositionally biased region" description="Polar residues" evidence="2">
    <location>
        <begin position="927"/>
        <end position="947"/>
    </location>
</feature>
<feature type="compositionally biased region" description="Basic and acidic residues" evidence="2">
    <location>
        <begin position="535"/>
        <end position="544"/>
    </location>
</feature>
<feature type="compositionally biased region" description="Low complexity" evidence="2">
    <location>
        <begin position="1662"/>
        <end position="1674"/>
    </location>
</feature>
<feature type="compositionally biased region" description="Low complexity" evidence="2">
    <location>
        <begin position="972"/>
        <end position="990"/>
    </location>
</feature>
<gene>
    <name evidence="4" type="ORF">CSUI_005175</name>
</gene>
<dbReference type="PANTHER" id="PTHR45735">
    <property type="entry name" value="CLEAVAGE STIMULATION FACTOR SUBUNIT 2"/>
    <property type="match status" value="1"/>
</dbReference>
<feature type="compositionally biased region" description="Low complexity" evidence="2">
    <location>
        <begin position="165"/>
        <end position="175"/>
    </location>
</feature>
<evidence type="ECO:0000313" key="4">
    <source>
        <dbReference type="EMBL" id="PHJ20998.1"/>
    </source>
</evidence>
<dbReference type="GO" id="GO:0003729">
    <property type="term" value="F:mRNA binding"/>
    <property type="evidence" value="ECO:0007669"/>
    <property type="project" value="TreeGrafter"/>
</dbReference>
<feature type="compositionally biased region" description="Low complexity" evidence="2">
    <location>
        <begin position="1345"/>
        <end position="1378"/>
    </location>
</feature>
<feature type="region of interest" description="Disordered" evidence="2">
    <location>
        <begin position="1906"/>
        <end position="2023"/>
    </location>
</feature>
<proteinExistence type="predicted"/>
<feature type="compositionally biased region" description="Polar residues" evidence="2">
    <location>
        <begin position="1273"/>
        <end position="1284"/>
    </location>
</feature>
<name>A0A2C6KY19_9APIC</name>
<dbReference type="InterPro" id="IPR000504">
    <property type="entry name" value="RRM_dom"/>
</dbReference>
<feature type="region of interest" description="Disordered" evidence="2">
    <location>
        <begin position="1249"/>
        <end position="1565"/>
    </location>
</feature>
<feature type="region of interest" description="Disordered" evidence="2">
    <location>
        <begin position="102"/>
        <end position="182"/>
    </location>
</feature>
<feature type="compositionally biased region" description="Gly residues" evidence="2">
    <location>
        <begin position="1944"/>
        <end position="1953"/>
    </location>
</feature>
<feature type="compositionally biased region" description="Gly residues" evidence="2">
    <location>
        <begin position="148"/>
        <end position="164"/>
    </location>
</feature>
<feature type="compositionally biased region" description="Basic and acidic residues" evidence="2">
    <location>
        <begin position="408"/>
        <end position="426"/>
    </location>
</feature>
<dbReference type="GO" id="GO:0005847">
    <property type="term" value="C:mRNA cleavage and polyadenylation specificity factor complex"/>
    <property type="evidence" value="ECO:0007669"/>
    <property type="project" value="TreeGrafter"/>
</dbReference>
<feature type="compositionally biased region" description="Polar residues" evidence="2">
    <location>
        <begin position="958"/>
        <end position="971"/>
    </location>
</feature>
<feature type="region of interest" description="Disordered" evidence="2">
    <location>
        <begin position="763"/>
        <end position="817"/>
    </location>
</feature>
<dbReference type="SUPFAM" id="SSF54928">
    <property type="entry name" value="RNA-binding domain, RBD"/>
    <property type="match status" value="1"/>
</dbReference>
<protein>
    <submittedName>
        <fullName evidence="4">Mrna processing</fullName>
    </submittedName>
</protein>
<dbReference type="PROSITE" id="PS50102">
    <property type="entry name" value="RRM"/>
    <property type="match status" value="1"/>
</dbReference>
<dbReference type="EMBL" id="MIGC01002484">
    <property type="protein sequence ID" value="PHJ20998.1"/>
    <property type="molecule type" value="Genomic_DNA"/>
</dbReference>
<feature type="compositionally biased region" description="Low complexity" evidence="2">
    <location>
        <begin position="520"/>
        <end position="534"/>
    </location>
</feature>
<feature type="region of interest" description="Disordered" evidence="2">
    <location>
        <begin position="200"/>
        <end position="234"/>
    </location>
</feature>
<feature type="compositionally biased region" description="Polar residues" evidence="2">
    <location>
        <begin position="1135"/>
        <end position="1149"/>
    </location>
</feature>
<evidence type="ECO:0000313" key="5">
    <source>
        <dbReference type="Proteomes" id="UP000221165"/>
    </source>
</evidence>
<feature type="compositionally biased region" description="Polar residues" evidence="2">
    <location>
        <begin position="1675"/>
        <end position="1698"/>
    </location>
</feature>
<dbReference type="SMART" id="SM00360">
    <property type="entry name" value="RRM"/>
    <property type="match status" value="1"/>
</dbReference>
<feature type="compositionally biased region" description="Polar residues" evidence="2">
    <location>
        <begin position="1720"/>
        <end position="1744"/>
    </location>
</feature>
<feature type="compositionally biased region" description="Low complexity" evidence="2">
    <location>
        <begin position="1291"/>
        <end position="1310"/>
    </location>
</feature>
<feature type="compositionally biased region" description="Gly residues" evidence="2">
    <location>
        <begin position="1908"/>
        <end position="1919"/>
    </location>
</feature>
<dbReference type="InterPro" id="IPR035979">
    <property type="entry name" value="RBD_domain_sf"/>
</dbReference>
<dbReference type="RefSeq" id="XP_067922683.1">
    <property type="nucleotide sequence ID" value="XM_068065354.1"/>
</dbReference>
<dbReference type="Pfam" id="PF00076">
    <property type="entry name" value="RRM_1"/>
    <property type="match status" value="1"/>
</dbReference>
<evidence type="ECO:0000259" key="3">
    <source>
        <dbReference type="PROSITE" id="PS50102"/>
    </source>
</evidence>
<feature type="compositionally biased region" description="Polar residues" evidence="2">
    <location>
        <begin position="1321"/>
        <end position="1339"/>
    </location>
</feature>
<dbReference type="PANTHER" id="PTHR45735:SF2">
    <property type="entry name" value="CLEAVAGE STIMULATION FACTOR SUBUNIT 2"/>
    <property type="match status" value="1"/>
</dbReference>
<organism evidence="4 5">
    <name type="scientific">Cystoisospora suis</name>
    <dbReference type="NCBI Taxonomy" id="483139"/>
    <lineage>
        <taxon>Eukaryota</taxon>
        <taxon>Sar</taxon>
        <taxon>Alveolata</taxon>
        <taxon>Apicomplexa</taxon>
        <taxon>Conoidasida</taxon>
        <taxon>Coccidia</taxon>
        <taxon>Eucoccidiorida</taxon>
        <taxon>Eimeriorina</taxon>
        <taxon>Sarcocystidae</taxon>
        <taxon>Cystoisospora</taxon>
    </lineage>
</organism>
<sequence length="2077" mass="212814">MMSRSIERGGGGGGGANQMWLGNIPFDATEDELRSLLSQVGRVLQVRVKYDDKGQSKGFAFCEFPDHETCHLAYQTLNNAEFRGRKLKIDYATDELRERYSHHVHNTPGGGGGGSFNSSSNFNSSSSSSSSSTRHHHHHRSSSSSSAGPGGGGGESSGGGGRRGGQQQSQQQQHSYSMKGEDLSSSFDALKGRLLAHAGNHPTMTTAGLLGKGGGGGQQHQQQGSSSQSGLPLLGANGSFVNKQGVSDGGGGLVGGGGNGLLFSSSLSSSSYHDSTSAAIDIMEIVQTFSTRQLIQFLSDMKKLAKDSPAGCRRLLEVHPALVYATLHATFLLGGIGGDSDKSSSRSSRRQIGEEESLKNRKIEKESEKRGGGSSVYTTGEGGEKYGGDAFSVVDERRGREASCSPPPEKKPKFHEEGVDGVKPSDFDAGVRWQRSGKDLSHPVEEGKMTAVGGGVEELEKRLFLPTAQLEQARRNRLERQQQLETTLIHPHVSAKVEGAGEERKEEIGDEDDEASYQRQTQLSSLSSTTSQPPTDKEDNHISKDLSVTSSSKGQDMSSSFNQESSRSVHTTSLLGEYTPGRIFPPRTTPLSSSTSSTATQAHMLPQYGEGQVVGTPTPVPSAETGHLSLSSESLQQQQGNPQQSQGLISTTSQQGDGLGLQAYQGIPSTTTTTTTTMMTTSTTMMTMAPSHSGSTSHVGGGIAGVSGGLGERMSGVEGVVARQQRILASSSQISFPSQKEGEEGIRMDASKIEERLSTTAVTIASPASPPTSLVGGHLSSSSINVPSSGSLPSHSAGSAPIAPQQQQQLPPWAVGNTGGSVVATNLSYLRGGGEGESEEGSRRLSIQRSISSERGLIPLPHQQEGSGGAVPARGQKESGSSDVRMIGGEEISQQRPFSSKGLVQPSSSSFHILQQQSSSLRHHPAQEQSLLQGQQPSPTKSNSSAQVGEGGGREKQLQQQPQEIFKATTNPFQSSSPLSPLPASKNLSLQKGVGEGGLPPQQAASIVSSTIGSRGGGGIGEGPPPFQGINSSGGGVVVSEERKLLISQQQKLMKTSVGPQVKDPALIKQAQPVSIEFPATGRGMSSGQIGGGVLGTSGSIQAENAPRQIPQKHQAGADRGVGGGASGRVGQVLPMSSSQVSGDHTSSLTGGGERERKIGVTPVGGATRTTPSPKIASTSEGPLPNAAVSGGGGVGQISGVHRGGMIGGGLLNSNSSTIHQPTQDMLGDNSVAMSTVRSNGVVNTALHTSTTSSSVGSSASLTSEDSFPTKLPRNQQRLSSLIQQGGLITPSKRPSSGNNSSTSRASSSGSIGGGVSPPSVTHQTPTSTSASTSIQPSGGISPYRAASHSHLGAGASRAGEGASSISGGGKAATAGGSTITNSSVSTSGMTSQAVLGGSQQPRGTQAQAMMTGGVGGSPPASQQRRSAVKSTAMSGAGGGQQHQQHPSAQSSSTSTGRSTTMSHVNSGSMVMMIGHSNHKGNQDHKGLLGRPPSGVAGIAGQSPQQHQAGHMSSSSTGTSPSVAVQGGGGGEVVSRGSLSNQRRGSGLTSIAGGQSGSPSSSSNQAHHIHGVMMMNHENTPQHAQQASNVVGSGGGGGTLGSSQGVLYSGKSQQPQQHLISQTQQGGGVEPISSSSSLSSTASSRSNLTSGSRQGIMMTGMSSAQSNSSNNSPSTAQKQKQLQGKTGATTASSPLQNPTGGGGGGSSYHPPQQHGGIQRSHMSPHQLQNAGDMMNSATPTQSSKDLQKRGGLVTPLDSQQQQILAGGGGLTQSIAFRQQQQQSAASPSSSMCVAQQQSVGGVGGGGVYTPEQQGGKISSSGTSLLSSTSNVMIPQQSMMLNHTSQPQHRDVSLMGPGGGVGGVGGVTSPQTGSYFQQVSQHPMDMQQLRRGSGSGENLKRKQSIEAVHGGGTVGGGGTPQGHEEMMLRQQQQQQFPPGRSASVEGGGVGGGPGVWTPGGVDGHQAGLASPSQPVVTGQQQMAVQQGSQQMGGGVRGQPQQQQHWGGGGGQPQAGPPPLSSIQPAPESLVEEVIKSPDILSNILNSRWSDMQEWPEEQRRQVLALQAALIRRGFVVAQ</sequence>
<dbReference type="GeneID" id="94428565"/>
<feature type="region of interest" description="Disordered" evidence="2">
    <location>
        <begin position="475"/>
        <end position="666"/>
    </location>
</feature>
<dbReference type="Gene3D" id="3.30.70.330">
    <property type="match status" value="1"/>
</dbReference>
<feature type="compositionally biased region" description="Low complexity" evidence="2">
    <location>
        <begin position="1249"/>
        <end position="1264"/>
    </location>
</feature>
<feature type="compositionally biased region" description="Polar residues" evidence="2">
    <location>
        <begin position="546"/>
        <end position="574"/>
    </location>
</feature>
<feature type="region of interest" description="Disordered" evidence="2">
    <location>
        <begin position="854"/>
        <end position="1002"/>
    </location>
</feature>
<dbReference type="Proteomes" id="UP000221165">
    <property type="component" value="Unassembled WGS sequence"/>
</dbReference>
<feature type="compositionally biased region" description="Polar residues" evidence="2">
    <location>
        <begin position="1610"/>
        <end position="1624"/>
    </location>
</feature>
<feature type="region of interest" description="Disordered" evidence="2">
    <location>
        <begin position="1796"/>
        <end position="1825"/>
    </location>
</feature>
<feature type="compositionally biased region" description="Low complexity" evidence="2">
    <location>
        <begin position="1550"/>
        <end position="1563"/>
    </location>
</feature>
<comment type="caution">
    <text evidence="4">The sequence shown here is derived from an EMBL/GenBank/DDBJ whole genome shotgun (WGS) entry which is preliminary data.</text>
</comment>
<evidence type="ECO:0000256" key="1">
    <source>
        <dbReference type="PROSITE-ProRule" id="PRU00176"/>
    </source>
</evidence>
<feature type="compositionally biased region" description="Low complexity" evidence="2">
    <location>
        <begin position="628"/>
        <end position="648"/>
    </location>
</feature>
<keyword evidence="5" id="KW-1185">Reference proteome</keyword>
<keyword evidence="1" id="KW-0694">RNA-binding</keyword>
<feature type="compositionally biased region" description="Polar residues" evidence="2">
    <location>
        <begin position="1168"/>
        <end position="1181"/>
    </location>
</feature>
<feature type="compositionally biased region" description="Low complexity" evidence="2">
    <location>
        <begin position="219"/>
        <end position="234"/>
    </location>
</feature>
<feature type="region of interest" description="Disordered" evidence="2">
    <location>
        <begin position="1107"/>
        <end position="1191"/>
    </location>
</feature>
<reference evidence="4 5" key="1">
    <citation type="journal article" date="2017" name="Int. J. Parasitol.">
        <title>The genome of the protozoan parasite Cystoisospora suis and a reverse vaccinology approach to identify vaccine candidates.</title>
        <authorList>
            <person name="Palmieri N."/>
            <person name="Shrestha A."/>
            <person name="Ruttkowski B."/>
            <person name="Beck T."/>
            <person name="Vogl C."/>
            <person name="Tomley F."/>
            <person name="Blake D.P."/>
            <person name="Joachim A."/>
        </authorList>
    </citation>
    <scope>NUCLEOTIDE SEQUENCE [LARGE SCALE GENOMIC DNA]</scope>
    <source>
        <strain evidence="4 5">Wien I</strain>
    </source>
</reference>
<dbReference type="InterPro" id="IPR025742">
    <property type="entry name" value="CSTF2_hinge"/>
</dbReference>
<accession>A0A2C6KY19</accession>
<dbReference type="Pfam" id="PF14327">
    <property type="entry name" value="CSTF2_hinge"/>
    <property type="match status" value="1"/>
</dbReference>
<feature type="compositionally biased region" description="Low complexity" evidence="2">
    <location>
        <begin position="1974"/>
        <end position="1988"/>
    </location>
</feature>
<feature type="compositionally biased region" description="Low complexity" evidence="2">
    <location>
        <begin position="1633"/>
        <end position="1653"/>
    </location>
</feature>
<feature type="compositionally biased region" description="Low complexity" evidence="2">
    <location>
        <begin position="589"/>
        <end position="600"/>
    </location>
</feature>